<keyword evidence="2" id="KW-0677">Repeat</keyword>
<keyword evidence="7" id="KW-1185">Reference proteome</keyword>
<dbReference type="AlphaFoldDB" id="A0A6V8HBG2"/>
<evidence type="ECO:0000256" key="1">
    <source>
        <dbReference type="ARBA" id="ARBA00012210"/>
    </source>
</evidence>
<keyword evidence="3 4" id="KW-0040">ANK repeat</keyword>
<proteinExistence type="predicted"/>
<dbReference type="PANTHER" id="PTHR24161">
    <property type="entry name" value="ANK_REP_REGION DOMAIN-CONTAINING PROTEIN-RELATED"/>
    <property type="match status" value="1"/>
</dbReference>
<feature type="repeat" description="ANK" evidence="4">
    <location>
        <begin position="327"/>
        <end position="353"/>
    </location>
</feature>
<evidence type="ECO:0000256" key="3">
    <source>
        <dbReference type="ARBA" id="ARBA00023043"/>
    </source>
</evidence>
<name>A0A6V8HBG2_TALPI</name>
<dbReference type="PROSITE" id="PS50297">
    <property type="entry name" value="ANK_REP_REGION"/>
    <property type="match status" value="4"/>
</dbReference>
<dbReference type="Gene3D" id="1.25.40.20">
    <property type="entry name" value="Ankyrin repeat-containing domain"/>
    <property type="match status" value="2"/>
</dbReference>
<dbReference type="SUPFAM" id="SSF48403">
    <property type="entry name" value="Ankyrin repeat"/>
    <property type="match status" value="1"/>
</dbReference>
<feature type="repeat" description="ANK" evidence="4">
    <location>
        <begin position="265"/>
        <end position="297"/>
    </location>
</feature>
<feature type="repeat" description="ANK" evidence="4">
    <location>
        <begin position="138"/>
        <end position="170"/>
    </location>
</feature>
<reference evidence="7" key="1">
    <citation type="journal article" date="2015" name="Genome Announc.">
        <title>Draft genome sequence of Talaromyces cellulolyticus strain Y-94, a source of lignocellulosic biomass-degrading enzymes.</title>
        <authorList>
            <person name="Fujii T."/>
            <person name="Koike H."/>
            <person name="Sawayama S."/>
            <person name="Yano S."/>
            <person name="Inoue H."/>
        </authorList>
    </citation>
    <scope>NUCLEOTIDE SEQUENCE [LARGE SCALE GENOMIC DNA]</scope>
    <source>
        <strain evidence="7">Y-94</strain>
    </source>
</reference>
<evidence type="ECO:0000313" key="7">
    <source>
        <dbReference type="Proteomes" id="UP000053095"/>
    </source>
</evidence>
<gene>
    <name evidence="6" type="ORF">TCE0_033f09528</name>
</gene>
<dbReference type="Pfam" id="PF00023">
    <property type="entry name" value="Ank"/>
    <property type="match status" value="1"/>
</dbReference>
<organism evidence="6 7">
    <name type="scientific">Talaromyces pinophilus</name>
    <name type="common">Penicillium pinophilum</name>
    <dbReference type="NCBI Taxonomy" id="128442"/>
    <lineage>
        <taxon>Eukaryota</taxon>
        <taxon>Fungi</taxon>
        <taxon>Dikarya</taxon>
        <taxon>Ascomycota</taxon>
        <taxon>Pezizomycotina</taxon>
        <taxon>Eurotiomycetes</taxon>
        <taxon>Eurotiomycetidae</taxon>
        <taxon>Eurotiales</taxon>
        <taxon>Trichocomaceae</taxon>
        <taxon>Talaromyces</taxon>
        <taxon>Talaromyces sect. Talaromyces</taxon>
    </lineage>
</organism>
<evidence type="ECO:0000313" key="6">
    <source>
        <dbReference type="EMBL" id="GAM38641.1"/>
    </source>
</evidence>
<evidence type="ECO:0000256" key="2">
    <source>
        <dbReference type="ARBA" id="ARBA00022737"/>
    </source>
</evidence>
<accession>A0A6V8HBG2</accession>
<dbReference type="InterPro" id="IPR036770">
    <property type="entry name" value="Ankyrin_rpt-contain_sf"/>
</dbReference>
<dbReference type="Pfam" id="PF12796">
    <property type="entry name" value="Ank_2"/>
    <property type="match status" value="3"/>
</dbReference>
<dbReference type="Proteomes" id="UP000053095">
    <property type="component" value="Unassembled WGS sequence"/>
</dbReference>
<sequence length="508" mass="56432">MTMDYLDFRDILYLCQDPEFPVRTLLRRHLIAERSSYSILQEVIDDDWSIIPAIKVFMQTLGTWNVPGPSGILPLNEAIVYERADLCRLFIEAGARVNSLVQTEPHESSPTLFRRRGMDEIDHFIHYEANFYWAPNDPDFEPLHLAAIVDNLDIVDLLLEHDANPNALVGSYGSPLHLTKDYRIAQSLISKGANINALNGAGSPPLFMAIARRREPFARQLLDAGADVNIYNKDKVSALALACKIGYPNFIYQLIGAGCDVQGLPSNPSLHIAVLNRNQGIAQFLLDRGANVNQQNEYGTALHVTQCGEMAEILLAYGADVDAQDADGDTPLMLNVIRRNHEMFNVLLTAGADWKSPKIDWDDFIYDAVYSGKYTTVKLLLTHCKIKISKEKYLNPIPCAIEHGHEGIARLLIENDPDLVNQPDDEGITPISAAIQWRPTLVAELLAAGAIPTDSDLDFDSDTDPGQDSDSVGLDSREDLRAAVAKALKDQDMDTVNALMDSWKKTYT</sequence>
<dbReference type="GO" id="GO:0019706">
    <property type="term" value="F:protein-cysteine S-palmitoyltransferase activity"/>
    <property type="evidence" value="ECO:0007669"/>
    <property type="project" value="UniProtKB-EC"/>
</dbReference>
<dbReference type="InterPro" id="IPR002110">
    <property type="entry name" value="Ankyrin_rpt"/>
</dbReference>
<dbReference type="SMART" id="SM00248">
    <property type="entry name" value="ANK"/>
    <property type="match status" value="10"/>
</dbReference>
<dbReference type="PROSITE" id="PS50088">
    <property type="entry name" value="ANK_REPEAT"/>
    <property type="match status" value="4"/>
</dbReference>
<feature type="region of interest" description="Disordered" evidence="5">
    <location>
        <begin position="456"/>
        <end position="476"/>
    </location>
</feature>
<dbReference type="PANTHER" id="PTHR24161:SF85">
    <property type="entry name" value="PALMITOYLTRANSFERASE HIP14"/>
    <property type="match status" value="1"/>
</dbReference>
<dbReference type="EC" id="2.3.1.225" evidence="1"/>
<protein>
    <recommendedName>
        <fullName evidence="1">protein S-acyltransferase</fullName>
        <ecNumber evidence="1">2.3.1.225</ecNumber>
    </recommendedName>
</protein>
<feature type="repeat" description="ANK" evidence="4">
    <location>
        <begin position="201"/>
        <end position="233"/>
    </location>
</feature>
<evidence type="ECO:0000256" key="4">
    <source>
        <dbReference type="PROSITE-ProRule" id="PRU00023"/>
    </source>
</evidence>
<comment type="caution">
    <text evidence="6">The sequence shown here is derived from an EMBL/GenBank/DDBJ whole genome shotgun (WGS) entry which is preliminary data.</text>
</comment>
<feature type="compositionally biased region" description="Acidic residues" evidence="5">
    <location>
        <begin position="456"/>
        <end position="467"/>
    </location>
</feature>
<evidence type="ECO:0000256" key="5">
    <source>
        <dbReference type="SAM" id="MobiDB-lite"/>
    </source>
</evidence>
<dbReference type="EMBL" id="DF933829">
    <property type="protein sequence ID" value="GAM38641.1"/>
    <property type="molecule type" value="Genomic_DNA"/>
</dbReference>